<evidence type="ECO:0000256" key="1">
    <source>
        <dbReference type="SAM" id="MobiDB-lite"/>
    </source>
</evidence>
<accession>A0A127A0V7</accession>
<dbReference type="RefSeq" id="WP_066498086.1">
    <property type="nucleotide sequence ID" value="NZ_BJMO01000053.1"/>
</dbReference>
<keyword evidence="3" id="KW-1185">Reference proteome</keyword>
<dbReference type="KEGG" id="satk:SA2016_2274"/>
<dbReference type="PATRIC" id="fig|37927.3.peg.2342"/>
<dbReference type="EMBL" id="CP014518">
    <property type="protein sequence ID" value="AMM32943.1"/>
    <property type="molecule type" value="Genomic_DNA"/>
</dbReference>
<feature type="compositionally biased region" description="Polar residues" evidence="1">
    <location>
        <begin position="1"/>
        <end position="11"/>
    </location>
</feature>
<reference evidence="2 3" key="1">
    <citation type="submission" date="2016-02" db="EMBL/GenBank/DDBJ databases">
        <title>Complete genome of Sinomonas atrocyanea KCTC 3377.</title>
        <authorList>
            <person name="Kim K.M."/>
        </authorList>
    </citation>
    <scope>NUCLEOTIDE SEQUENCE [LARGE SCALE GENOMIC DNA]</scope>
    <source>
        <strain evidence="2 3">KCTC 3377</strain>
    </source>
</reference>
<dbReference type="AlphaFoldDB" id="A0A127A0V7"/>
<evidence type="ECO:0000313" key="2">
    <source>
        <dbReference type="EMBL" id="AMM32943.1"/>
    </source>
</evidence>
<organism evidence="2 3">
    <name type="scientific">Sinomonas atrocyanea</name>
    <dbReference type="NCBI Taxonomy" id="37927"/>
    <lineage>
        <taxon>Bacteria</taxon>
        <taxon>Bacillati</taxon>
        <taxon>Actinomycetota</taxon>
        <taxon>Actinomycetes</taxon>
        <taxon>Micrococcales</taxon>
        <taxon>Micrococcaceae</taxon>
        <taxon>Sinomonas</taxon>
    </lineage>
</organism>
<protein>
    <submittedName>
        <fullName evidence="2">Uncharacterized protein</fullName>
    </submittedName>
</protein>
<dbReference type="Proteomes" id="UP000070134">
    <property type="component" value="Chromosome"/>
</dbReference>
<name>A0A127A0V7_9MICC</name>
<sequence length="159" mass="17069">MNSIQSSSEQFAQHLKSVGGSEADVSGSPYAVGEEDTVENVASGLRIGQQQRSEPAGRLAVLHAAAEVLISRRDEHRRDDHPGTSLSGQYQLDIHLSASRIFRVPIPETDLEAAKAWALGRIEAEGSDFGAIYFPSGGGDAPGTGALECRYDRAVGWYR</sequence>
<dbReference type="OrthoDB" id="4937568at2"/>
<proteinExistence type="predicted"/>
<evidence type="ECO:0000313" key="3">
    <source>
        <dbReference type="Proteomes" id="UP000070134"/>
    </source>
</evidence>
<feature type="region of interest" description="Disordered" evidence="1">
    <location>
        <begin position="1"/>
        <end position="37"/>
    </location>
</feature>
<gene>
    <name evidence="2" type="ORF">SA2016_2274</name>
</gene>